<reference evidence="1 2" key="1">
    <citation type="journal article" date="2014" name="BMC Genomics">
        <title>Oil accumulation mechanisms of the oleaginous microalga Chlorella protothecoides revealed through its genome, transcriptomes, and proteomes.</title>
        <authorList>
            <person name="Gao C."/>
            <person name="Wang Y."/>
            <person name="Shen Y."/>
            <person name="Yan D."/>
            <person name="He X."/>
            <person name="Dai J."/>
            <person name="Wu Q."/>
        </authorList>
    </citation>
    <scope>NUCLEOTIDE SEQUENCE [LARGE SCALE GENOMIC DNA]</scope>
    <source>
        <strain evidence="1 2">0710</strain>
    </source>
</reference>
<gene>
    <name evidence="1" type="ORF">F751_5720</name>
</gene>
<dbReference type="Gene3D" id="3.90.70.80">
    <property type="match status" value="1"/>
</dbReference>
<sequence length="94" mass="10506">MVKPKVIPGDVDTLAQYSPEGCLEREARITAALETLAHPLIVFDRDAAFEAMSWALYKTRKFASNLRKLSLETMAAHPDMYARFLGADFPAYLA</sequence>
<organism evidence="1 2">
    <name type="scientific">Auxenochlorella protothecoides</name>
    <name type="common">Green microalga</name>
    <name type="synonym">Chlorella protothecoides</name>
    <dbReference type="NCBI Taxonomy" id="3075"/>
    <lineage>
        <taxon>Eukaryota</taxon>
        <taxon>Viridiplantae</taxon>
        <taxon>Chlorophyta</taxon>
        <taxon>core chlorophytes</taxon>
        <taxon>Trebouxiophyceae</taxon>
        <taxon>Chlorellales</taxon>
        <taxon>Chlorellaceae</taxon>
        <taxon>Auxenochlorella</taxon>
    </lineage>
</organism>
<dbReference type="Proteomes" id="UP000028924">
    <property type="component" value="Unassembled WGS sequence"/>
</dbReference>
<protein>
    <submittedName>
        <fullName evidence="1">Uncharacterized protein</fullName>
    </submittedName>
</protein>
<evidence type="ECO:0000313" key="2">
    <source>
        <dbReference type="Proteomes" id="UP000028924"/>
    </source>
</evidence>
<dbReference type="RefSeq" id="XP_011401512.1">
    <property type="nucleotide sequence ID" value="XM_011403210.1"/>
</dbReference>
<accession>A0A087SRY9</accession>
<dbReference type="AlphaFoldDB" id="A0A087SRY9"/>
<dbReference type="GeneID" id="23617111"/>
<keyword evidence="2" id="KW-1185">Reference proteome</keyword>
<dbReference type="KEGG" id="apro:F751_5720"/>
<proteinExistence type="predicted"/>
<dbReference type="EMBL" id="KL662171">
    <property type="protein sequence ID" value="KFM28493.1"/>
    <property type="molecule type" value="Genomic_DNA"/>
</dbReference>
<name>A0A087SRY9_AUXPR</name>
<evidence type="ECO:0000313" key="1">
    <source>
        <dbReference type="EMBL" id="KFM28493.1"/>
    </source>
</evidence>